<dbReference type="CDD" id="cd19071">
    <property type="entry name" value="AKR_AKR1-5-like"/>
    <property type="match status" value="1"/>
</dbReference>
<proteinExistence type="predicted"/>
<evidence type="ECO:0000313" key="3">
    <source>
        <dbReference type="Proteomes" id="UP000593836"/>
    </source>
</evidence>
<organism evidence="2 3">
    <name type="scientific">Candidatus Sulfurimonas marisnigri</name>
    <dbReference type="NCBI Taxonomy" id="2740405"/>
    <lineage>
        <taxon>Bacteria</taxon>
        <taxon>Pseudomonadati</taxon>
        <taxon>Campylobacterota</taxon>
        <taxon>Epsilonproteobacteria</taxon>
        <taxon>Campylobacterales</taxon>
        <taxon>Sulfurimonadaceae</taxon>
        <taxon>Sulfurimonas</taxon>
    </lineage>
</organism>
<evidence type="ECO:0000313" key="2">
    <source>
        <dbReference type="EMBL" id="QOY53601.1"/>
    </source>
</evidence>
<dbReference type="Proteomes" id="UP000593836">
    <property type="component" value="Chromosome"/>
</dbReference>
<dbReference type="SUPFAM" id="SSF51430">
    <property type="entry name" value="NAD(P)-linked oxidoreductase"/>
    <property type="match status" value="1"/>
</dbReference>
<dbReference type="Gene3D" id="3.20.20.100">
    <property type="entry name" value="NADP-dependent oxidoreductase domain"/>
    <property type="match status" value="1"/>
</dbReference>
<dbReference type="PANTHER" id="PTHR43827">
    <property type="entry name" value="2,5-DIKETO-D-GLUCONIC ACID REDUCTASE"/>
    <property type="match status" value="1"/>
</dbReference>
<reference evidence="2 3" key="1">
    <citation type="submission" date="2020-05" db="EMBL/GenBank/DDBJ databases">
        <title>Sulfurimonas marisnigri, sp. nov., and Sulfurimonas baltica, sp. nov., manganese oxide reducing chemolithoautotrophs of the class Epsilonproteobacteria isolated from the pelagic redoxclines of the Black and Baltic Seas and emended description of the genus Sulfurimonas.</title>
        <authorList>
            <person name="Henkel J.V."/>
            <person name="Laudan C."/>
            <person name="Werner J."/>
            <person name="Neu T."/>
            <person name="Plewe S."/>
            <person name="Sproer C."/>
            <person name="Bunk B."/>
            <person name="Schulz-Vogt H.N."/>
        </authorList>
    </citation>
    <scope>NUCLEOTIDE SEQUENCE [LARGE SCALE GENOMIC DNA]</scope>
    <source>
        <strain evidence="2 3">SoZ1</strain>
    </source>
</reference>
<feature type="domain" description="NADP-dependent oxidoreductase" evidence="1">
    <location>
        <begin position="13"/>
        <end position="193"/>
    </location>
</feature>
<dbReference type="InterPro" id="IPR036812">
    <property type="entry name" value="NAD(P)_OxRdtase_dom_sf"/>
</dbReference>
<dbReference type="RefSeq" id="WP_194365436.1">
    <property type="nucleotide sequence ID" value="NZ_CP054493.1"/>
</dbReference>
<dbReference type="PANTHER" id="PTHR43827:SF8">
    <property type="entry name" value="ALDO_KETO REDUCTASE FAMILY PROTEIN"/>
    <property type="match status" value="1"/>
</dbReference>
<dbReference type="GO" id="GO:0016491">
    <property type="term" value="F:oxidoreductase activity"/>
    <property type="evidence" value="ECO:0007669"/>
    <property type="project" value="InterPro"/>
</dbReference>
<dbReference type="KEGG" id="smas:HUE87_06650"/>
<accession>A0A7S7LY84</accession>
<dbReference type="InterPro" id="IPR020471">
    <property type="entry name" value="AKR"/>
</dbReference>
<keyword evidence="3" id="KW-1185">Reference proteome</keyword>
<gene>
    <name evidence="2" type="ORF">HUE87_06650</name>
</gene>
<dbReference type="EMBL" id="CP054493">
    <property type="protein sequence ID" value="QOY53601.1"/>
    <property type="molecule type" value="Genomic_DNA"/>
</dbReference>
<name>A0A7S7LY84_9BACT</name>
<dbReference type="InterPro" id="IPR023210">
    <property type="entry name" value="NADP_OxRdtase_dom"/>
</dbReference>
<evidence type="ECO:0000259" key="1">
    <source>
        <dbReference type="Pfam" id="PF00248"/>
    </source>
</evidence>
<dbReference type="Pfam" id="PF00248">
    <property type="entry name" value="Aldo_ket_red"/>
    <property type="match status" value="1"/>
</dbReference>
<dbReference type="PRINTS" id="PR00069">
    <property type="entry name" value="ALDKETRDTASE"/>
</dbReference>
<dbReference type="AlphaFoldDB" id="A0A7S7LY84"/>
<sequence>MHIDTPPLIYGTAWKKEHTKELVIQAVKTGFIGIDTACQPKHYHEEGVGEAIEALAKDGFRREDLFLQTKFTPLSGQDPLNIPYDKKAKLSTQVAQSFDISKTNLNTNYIDSLILHSPLSPFEDFEAVWKAMEEIAQRGEAKQLGISNIYNLQTLQRLYDMANIKPSVVQNRFYQDSGYDKEIRSFCKINNIIYQSFWTLTANPHILQSKELLGLSKKYNKNVIQLFFAYLHQIGITPLTGTTDLEHMQSDLQSFDITLEDSEISNLDSLFE</sequence>
<protein>
    <submittedName>
        <fullName evidence="2">Aldo/keto reductase</fullName>
    </submittedName>
</protein>